<evidence type="ECO:0000313" key="2">
    <source>
        <dbReference type="Proteomes" id="UP000504618"/>
    </source>
</evidence>
<dbReference type="AlphaFoldDB" id="A0A6J1R9P6"/>
<dbReference type="GeneID" id="112467152"/>
<dbReference type="Proteomes" id="UP000504618">
    <property type="component" value="Unplaced"/>
</dbReference>
<evidence type="ECO:0000256" key="1">
    <source>
        <dbReference type="SAM" id="MobiDB-lite"/>
    </source>
</evidence>
<evidence type="ECO:0000313" key="3">
    <source>
        <dbReference type="RefSeq" id="XP_024891402.1"/>
    </source>
</evidence>
<accession>A0A6J1R9P6</accession>
<feature type="compositionally biased region" description="Polar residues" evidence="1">
    <location>
        <begin position="119"/>
        <end position="133"/>
    </location>
</feature>
<feature type="region of interest" description="Disordered" evidence="1">
    <location>
        <begin position="96"/>
        <end position="155"/>
    </location>
</feature>
<feature type="region of interest" description="Disordered" evidence="1">
    <location>
        <begin position="33"/>
        <end position="61"/>
    </location>
</feature>
<sequence length="155" mass="17043">MGSSAERRIQEQPSTLEGLLSNFKRMGKAVKAVKAERSASGEYSPPVQSLEQTTKDSGDDVDAVELQNLEWSATPTESVDLDEIEKFIEGFLYVSEEHSPPVPSPEQTTKNPDAVDTPCPSTTTRYGSPSAGHQIQEQSISLEQETIDTDEVWKK</sequence>
<feature type="compositionally biased region" description="Acidic residues" evidence="1">
    <location>
        <begin position="145"/>
        <end position="155"/>
    </location>
</feature>
<proteinExistence type="predicted"/>
<protein>
    <submittedName>
        <fullName evidence="3">Uncharacterized protein LOC112467152</fullName>
    </submittedName>
</protein>
<gene>
    <name evidence="3" type="primary">LOC112467152</name>
</gene>
<reference evidence="3" key="1">
    <citation type="submission" date="2025-08" db="UniProtKB">
        <authorList>
            <consortium name="RefSeq"/>
        </authorList>
    </citation>
    <scope>IDENTIFICATION</scope>
    <source>
        <tissue evidence="3">Whole body</tissue>
    </source>
</reference>
<name>A0A6J1R9P6_9HYME</name>
<organism evidence="2 3">
    <name type="scientific">Temnothorax curvispinosus</name>
    <dbReference type="NCBI Taxonomy" id="300111"/>
    <lineage>
        <taxon>Eukaryota</taxon>
        <taxon>Metazoa</taxon>
        <taxon>Ecdysozoa</taxon>
        <taxon>Arthropoda</taxon>
        <taxon>Hexapoda</taxon>
        <taxon>Insecta</taxon>
        <taxon>Pterygota</taxon>
        <taxon>Neoptera</taxon>
        <taxon>Endopterygota</taxon>
        <taxon>Hymenoptera</taxon>
        <taxon>Apocrita</taxon>
        <taxon>Aculeata</taxon>
        <taxon>Formicoidea</taxon>
        <taxon>Formicidae</taxon>
        <taxon>Myrmicinae</taxon>
        <taxon>Temnothorax</taxon>
    </lineage>
</organism>
<feature type="compositionally biased region" description="Low complexity" evidence="1">
    <location>
        <begin position="134"/>
        <end position="144"/>
    </location>
</feature>
<keyword evidence="2" id="KW-1185">Reference proteome</keyword>
<dbReference type="RefSeq" id="XP_024891402.1">
    <property type="nucleotide sequence ID" value="XM_025035634.1"/>
</dbReference>